<feature type="compositionally biased region" description="Basic and acidic residues" evidence="1">
    <location>
        <begin position="131"/>
        <end position="148"/>
    </location>
</feature>
<gene>
    <name evidence="2" type="ORF">PR048_030268</name>
</gene>
<evidence type="ECO:0000313" key="3">
    <source>
        <dbReference type="Proteomes" id="UP001159363"/>
    </source>
</evidence>
<name>A0ABQ9G8H9_9NEOP</name>
<comment type="caution">
    <text evidence="2">The sequence shown here is derived from an EMBL/GenBank/DDBJ whole genome shotgun (WGS) entry which is preliminary data.</text>
</comment>
<dbReference type="EMBL" id="JARBHB010000014">
    <property type="protein sequence ID" value="KAJ8868729.1"/>
    <property type="molecule type" value="Genomic_DNA"/>
</dbReference>
<feature type="region of interest" description="Disordered" evidence="1">
    <location>
        <begin position="96"/>
        <end position="160"/>
    </location>
</feature>
<proteinExistence type="predicted"/>
<reference evidence="2 3" key="1">
    <citation type="submission" date="2023-02" db="EMBL/GenBank/DDBJ databases">
        <title>LHISI_Scaffold_Assembly.</title>
        <authorList>
            <person name="Stuart O.P."/>
            <person name="Cleave R."/>
            <person name="Magrath M.J.L."/>
            <person name="Mikheyev A.S."/>
        </authorList>
    </citation>
    <scope>NUCLEOTIDE SEQUENCE [LARGE SCALE GENOMIC DNA]</scope>
    <source>
        <strain evidence="2">Daus_M_001</strain>
        <tissue evidence="2">Leg muscle</tissue>
    </source>
</reference>
<protein>
    <submittedName>
        <fullName evidence="2">Uncharacterized protein</fullName>
    </submittedName>
</protein>
<dbReference type="Proteomes" id="UP001159363">
    <property type="component" value="Chromosome 13"/>
</dbReference>
<keyword evidence="3" id="KW-1185">Reference proteome</keyword>
<evidence type="ECO:0000313" key="2">
    <source>
        <dbReference type="EMBL" id="KAJ8868729.1"/>
    </source>
</evidence>
<sequence length="467" mass="50992">MRTSPALKLYTPPGIENLSTKYVVIANDSVGDLTHHKTTFCTRRRGKTWQEKLRKCIARFFGKKETPAEDKAQEGPSSDAPAVVKTDTPASALEIEARVSEETGVPSQVEDVKMSTEDAAAPRQGESAGARAEETKPDAGSDGEDKQQTEVQPSTREESERQYCSQVDAQCIIALQAVFAQAFKSANFIEQLLVRKREQYFVFPSDIHGSILAIAKESKAYGNLLSLVTVVNIPIFAAYGYCVIRWSVLAASLQGVVKCTRQNGVSMEQRRNERTGGTGDPEKTRRPTESSGKIPTCKNPVTRPDIEPISPWWEASRLTAQYHKYGIMRIPARALALKPFNEVSMFCVFQAQEGKKSDVPADVAPVVDSGTSEKEVLPEETDKPSKVECAKACTEETAASGQVDNAGACIVETAKPVLEARSCPADSSLDKQPMAEVHPSAHEESEASAGLEHPRGRTFSLFKRSSH</sequence>
<feature type="region of interest" description="Disordered" evidence="1">
    <location>
        <begin position="267"/>
        <end position="300"/>
    </location>
</feature>
<evidence type="ECO:0000256" key="1">
    <source>
        <dbReference type="SAM" id="MobiDB-lite"/>
    </source>
</evidence>
<feature type="compositionally biased region" description="Basic and acidic residues" evidence="1">
    <location>
        <begin position="268"/>
        <end position="288"/>
    </location>
</feature>
<feature type="region of interest" description="Disordered" evidence="1">
    <location>
        <begin position="422"/>
        <end position="467"/>
    </location>
</feature>
<accession>A0ABQ9G8H9</accession>
<organism evidence="2 3">
    <name type="scientific">Dryococelus australis</name>
    <dbReference type="NCBI Taxonomy" id="614101"/>
    <lineage>
        <taxon>Eukaryota</taxon>
        <taxon>Metazoa</taxon>
        <taxon>Ecdysozoa</taxon>
        <taxon>Arthropoda</taxon>
        <taxon>Hexapoda</taxon>
        <taxon>Insecta</taxon>
        <taxon>Pterygota</taxon>
        <taxon>Neoptera</taxon>
        <taxon>Polyneoptera</taxon>
        <taxon>Phasmatodea</taxon>
        <taxon>Verophasmatodea</taxon>
        <taxon>Anareolatae</taxon>
        <taxon>Phasmatidae</taxon>
        <taxon>Eurycanthinae</taxon>
        <taxon>Dryococelus</taxon>
    </lineage>
</organism>